<dbReference type="AlphaFoldDB" id="A0A328TNR5"/>
<name>A0A328TNR5_9GAMM</name>
<proteinExistence type="predicted"/>
<organism evidence="1 2">
    <name type="scientific">Candidatus Erwinia dacicola</name>
    <dbReference type="NCBI Taxonomy" id="252393"/>
    <lineage>
        <taxon>Bacteria</taxon>
        <taxon>Pseudomonadati</taxon>
        <taxon>Pseudomonadota</taxon>
        <taxon>Gammaproteobacteria</taxon>
        <taxon>Enterobacterales</taxon>
        <taxon>Erwiniaceae</taxon>
        <taxon>Erwinia</taxon>
    </lineage>
</organism>
<evidence type="ECO:0000313" key="1">
    <source>
        <dbReference type="EMBL" id="RAP72068.1"/>
    </source>
</evidence>
<dbReference type="Proteomes" id="UP000244334">
    <property type="component" value="Unassembled WGS sequence"/>
</dbReference>
<dbReference type="EMBL" id="LJAM02000067">
    <property type="protein sequence ID" value="RAP72068.1"/>
    <property type="molecule type" value="Genomic_DNA"/>
</dbReference>
<evidence type="ECO:0000313" key="2">
    <source>
        <dbReference type="Proteomes" id="UP000244334"/>
    </source>
</evidence>
<comment type="caution">
    <text evidence="1">The sequence shown here is derived from an EMBL/GenBank/DDBJ whole genome shotgun (WGS) entry which is preliminary data.</text>
</comment>
<sequence>MLHLRQKTKKKESLLYITNKDWGFNLLAYNGGEIMVI</sequence>
<protein>
    <submittedName>
        <fullName evidence="1">Uncharacterized protein</fullName>
    </submittedName>
</protein>
<accession>A0A328TNR5</accession>
<keyword evidence="2" id="KW-1185">Reference proteome</keyword>
<gene>
    <name evidence="1" type="ORF">ACZ87_01106</name>
</gene>
<reference evidence="1" key="1">
    <citation type="submission" date="2018-04" db="EMBL/GenBank/DDBJ databases">
        <title>Genomes of the Obligate Erwinia dacicola and Facultative Enterobacter sp. OLF Endosymbionts of the Olive Fruit fly, Bactrocera oleae.</title>
        <authorList>
            <person name="Estes A.M."/>
            <person name="Hearn D.J."/>
            <person name="Agarwal S."/>
            <person name="Pierson E.A."/>
            <person name="Dunning-Hotopp J.C."/>
        </authorList>
    </citation>
    <scope>NUCLEOTIDE SEQUENCE [LARGE SCALE GENOMIC DNA]</scope>
    <source>
        <strain evidence="1">Oroville</strain>
    </source>
</reference>